<dbReference type="GO" id="GO:0004601">
    <property type="term" value="F:peroxidase activity"/>
    <property type="evidence" value="ECO:0007669"/>
    <property type="project" value="InterPro"/>
</dbReference>
<accession>A0A6N6JM06</accession>
<dbReference type="PANTHER" id="PTHR34599">
    <property type="entry name" value="PEROXIDASE-RELATED"/>
    <property type="match status" value="1"/>
</dbReference>
<feature type="compositionally biased region" description="Polar residues" evidence="1">
    <location>
        <begin position="1"/>
        <end position="10"/>
    </location>
</feature>
<protein>
    <submittedName>
        <fullName evidence="2">Phosphoesterase</fullName>
    </submittedName>
</protein>
<dbReference type="RefSeq" id="WP_159810564.1">
    <property type="nucleotide sequence ID" value="NZ_BLJE01000007.1"/>
</dbReference>
<dbReference type="InterPro" id="IPR016119">
    <property type="entry name" value="Br/Cl_peroxidase_C"/>
</dbReference>
<dbReference type="Gene3D" id="1.10.606.10">
    <property type="entry name" value="Vanadium-containing Chloroperoxidase, domain 2"/>
    <property type="match status" value="1"/>
</dbReference>
<evidence type="ECO:0000313" key="2">
    <source>
        <dbReference type="EMBL" id="GFE66997.1"/>
    </source>
</evidence>
<evidence type="ECO:0000256" key="1">
    <source>
        <dbReference type="SAM" id="MobiDB-lite"/>
    </source>
</evidence>
<gene>
    <name evidence="2" type="ORF">KIN_40710</name>
</gene>
<keyword evidence="3" id="KW-1185">Reference proteome</keyword>
<dbReference type="Proteomes" id="UP000436822">
    <property type="component" value="Unassembled WGS sequence"/>
</dbReference>
<proteinExistence type="predicted"/>
<comment type="caution">
    <text evidence="2">The sequence shown here is derived from an EMBL/GenBank/DDBJ whole genome shotgun (WGS) entry which is preliminary data.</text>
</comment>
<name>A0A6N6JM06_9RHOB</name>
<dbReference type="CDD" id="cd03398">
    <property type="entry name" value="PAP2_haloperoxidase"/>
    <property type="match status" value="1"/>
</dbReference>
<dbReference type="InterPro" id="IPR036938">
    <property type="entry name" value="PAP2/HPO_sf"/>
</dbReference>
<evidence type="ECO:0000313" key="3">
    <source>
        <dbReference type="Proteomes" id="UP000436822"/>
    </source>
</evidence>
<reference evidence="2 3" key="1">
    <citation type="submission" date="2019-12" db="EMBL/GenBank/DDBJ databases">
        <title>Litoreibacter badius sp. nov., a novel bacteriochlorophyll a-containing bacterium in the genus Litoreibacter.</title>
        <authorList>
            <person name="Kanamuro M."/>
            <person name="Takabe Y."/>
            <person name="Mori K."/>
            <person name="Takaichi S."/>
            <person name="Hanada S."/>
        </authorList>
    </citation>
    <scope>NUCLEOTIDE SEQUENCE [LARGE SCALE GENOMIC DNA]</scope>
    <source>
        <strain evidence="2 3">K6</strain>
    </source>
</reference>
<feature type="region of interest" description="Disordered" evidence="1">
    <location>
        <begin position="1"/>
        <end position="24"/>
    </location>
</feature>
<dbReference type="SUPFAM" id="SSF48317">
    <property type="entry name" value="Acid phosphatase/Vanadium-dependent haloperoxidase"/>
    <property type="match status" value="1"/>
</dbReference>
<dbReference type="PANTHER" id="PTHR34599:SF1">
    <property type="entry name" value="PHOSPHATIDIC ACID PHOSPHATASE TYPE 2_HALOPEROXIDASE DOMAIN-CONTAINING PROTEIN"/>
    <property type="match status" value="1"/>
</dbReference>
<organism evidence="2 3">
    <name type="scientific">Litoreibacter roseus</name>
    <dbReference type="NCBI Taxonomy" id="2601869"/>
    <lineage>
        <taxon>Bacteria</taxon>
        <taxon>Pseudomonadati</taxon>
        <taxon>Pseudomonadota</taxon>
        <taxon>Alphaproteobacteria</taxon>
        <taxon>Rhodobacterales</taxon>
        <taxon>Roseobacteraceae</taxon>
        <taxon>Litoreibacter</taxon>
    </lineage>
</organism>
<dbReference type="AlphaFoldDB" id="A0A6N6JM06"/>
<sequence length="653" mass="71608">MTKPTLQSGMTRRPEAKKRRENALSYSDMLPTLTPINNNDETLYSHGQPASFTKGLKHDKYGLATKEEYAKFCSALITGDVNMGGLSISAGEKARKWESPLAGVYFNDIGVDSDTVAMAPAPKLGRSELCAEMATVYAMALTRDMSFEDLCDPQKIIPDIKTGTKKVSVGDLIAELRKLSWFDPAGKPIGYKGHTLTAHEQRRRASLWETPEKGLTIDVLFRGSTAGAKQGPYISQFMLLGTHDLTKANNKGGDPKDGKISYGLQTIEQAQLIPEASEDYMTTWEKWLKVQQGTLFDHPAHKIKRRIHTPRDLAGYVHFDALYQAYLNACLIMLDSKIGTDGDNPIAQQRSSNSMPFATWGGPHILSLVTEVATRGLRAARRTKFQVHRRARPEVIAARISQVAEGHVGGMDPAAIEQLENMLKELGFDLKKRTAREGSILDWVQQLNLHKNGAGKAAPISDDKNFLLPMAFIEGSPMHPAYGAGHATVAGACVTVLKAFFDSNVGFGEKINGGGTLYAADDADTLVKAKRQDGKNASLSDELDKLAANISIGRNIAGVHYYSDYYDSLRMGERIAIGILEEQMFTYHEKLSLTLTSFDGDTIELIQTDGGYGTNSVKTKITNAQGIEVPRDTWWTRDIADYGIVDQPAVAIA</sequence>
<dbReference type="InterPro" id="IPR052559">
    <property type="entry name" value="V-haloperoxidase"/>
</dbReference>
<dbReference type="EMBL" id="BLJE01000007">
    <property type="protein sequence ID" value="GFE66997.1"/>
    <property type="molecule type" value="Genomic_DNA"/>
</dbReference>
<dbReference type="OrthoDB" id="7793240at2"/>